<dbReference type="GO" id="GO:0004655">
    <property type="term" value="F:porphobilinogen synthase activity"/>
    <property type="evidence" value="ECO:0007669"/>
    <property type="project" value="UniProtKB-EC"/>
</dbReference>
<dbReference type="GO" id="GO:0008270">
    <property type="term" value="F:zinc ion binding"/>
    <property type="evidence" value="ECO:0007669"/>
    <property type="project" value="TreeGrafter"/>
</dbReference>
<dbReference type="FunFam" id="3.20.20.70:FF:000019">
    <property type="entry name" value="Delta-aminolevulinic acid dehydratase"/>
    <property type="match status" value="1"/>
</dbReference>
<evidence type="ECO:0000313" key="19">
    <source>
        <dbReference type="Proteomes" id="UP000440004"/>
    </source>
</evidence>
<comment type="pathway">
    <text evidence="2">Porphyrin-containing compound metabolism; protoporphyrin-IX biosynthesis; coproporphyrinogen-III from 5-aminolevulinate: step 1/4.</text>
</comment>
<dbReference type="CDD" id="cd00384">
    <property type="entry name" value="ALAD_PBGS"/>
    <property type="match status" value="1"/>
</dbReference>
<keyword evidence="9 16" id="KW-0627">Porphyrin biosynthesis</keyword>
<dbReference type="GO" id="GO:0006782">
    <property type="term" value="P:protoporphyrinogen IX biosynthetic process"/>
    <property type="evidence" value="ECO:0007669"/>
    <property type="project" value="UniProtKB-UniPathway"/>
</dbReference>
<feature type="binding site" evidence="14">
    <location>
        <position position="120"/>
    </location>
    <ligand>
        <name>Zn(2+)</name>
        <dbReference type="ChEBI" id="CHEBI:29105"/>
        <note>catalytic</note>
    </ligand>
</feature>
<evidence type="ECO:0000256" key="10">
    <source>
        <dbReference type="ARBA" id="ARBA00025628"/>
    </source>
</evidence>
<evidence type="ECO:0000256" key="12">
    <source>
        <dbReference type="PIRSR" id="PIRSR001415-1"/>
    </source>
</evidence>
<feature type="binding site" evidence="15">
    <location>
        <position position="231"/>
    </location>
    <ligand>
        <name>Mg(2+)</name>
        <dbReference type="ChEBI" id="CHEBI:18420"/>
    </ligand>
</feature>
<keyword evidence="8 16" id="KW-0456">Lyase</keyword>
<dbReference type="Proteomes" id="UP000440004">
    <property type="component" value="Unassembled WGS sequence"/>
</dbReference>
<dbReference type="NCBIfam" id="NF006762">
    <property type="entry name" value="PRK09283.1"/>
    <property type="match status" value="1"/>
</dbReference>
<dbReference type="PRINTS" id="PR00144">
    <property type="entry name" value="DALDHYDRTASE"/>
</dbReference>
<evidence type="ECO:0000256" key="3">
    <source>
        <dbReference type="ARBA" id="ARBA00008055"/>
    </source>
</evidence>
<feature type="binding site" evidence="14">
    <location>
        <position position="128"/>
    </location>
    <ligand>
        <name>Zn(2+)</name>
        <dbReference type="ChEBI" id="CHEBI:29105"/>
        <note>catalytic</note>
    </ligand>
</feature>
<comment type="similarity">
    <text evidence="3 17">Belongs to the ALAD family.</text>
</comment>
<comment type="catalytic activity">
    <reaction evidence="11 16">
        <text>2 5-aminolevulinate = porphobilinogen + 2 H2O + H(+)</text>
        <dbReference type="Rhea" id="RHEA:24064"/>
        <dbReference type="ChEBI" id="CHEBI:15377"/>
        <dbReference type="ChEBI" id="CHEBI:15378"/>
        <dbReference type="ChEBI" id="CHEBI:58126"/>
        <dbReference type="ChEBI" id="CHEBI:356416"/>
        <dbReference type="EC" id="4.2.1.24"/>
    </reaction>
</comment>
<gene>
    <name evidence="18" type="primary">hemB</name>
    <name evidence="18" type="ORF">GC105_10810</name>
</gene>
<dbReference type="AlphaFoldDB" id="A0A6A7K9W0"/>
<dbReference type="EMBL" id="WHNX01000016">
    <property type="protein sequence ID" value="MPW26278.1"/>
    <property type="molecule type" value="Genomic_DNA"/>
</dbReference>
<comment type="function">
    <text evidence="10">Catalyzes an early step in the biosynthesis of tetrapyrroles. Binds two molecules of 5-aminolevulinate per subunit, each at a distinct site, and catalyzes their condensation to form porphobilinogen.</text>
</comment>
<reference evidence="18 19" key="1">
    <citation type="submission" date="2019-10" db="EMBL/GenBank/DDBJ databases">
        <title>Alkalibaculum tamaniensis sp.nov., a new alkaliphilic acetogen, isolated on methoxylated aromatics from a mud volcano.</title>
        <authorList>
            <person name="Khomyakova M.A."/>
            <person name="Merkel A.Y."/>
            <person name="Bonch-Osmolovskaya E.A."/>
            <person name="Slobodkin A.I."/>
        </authorList>
    </citation>
    <scope>NUCLEOTIDE SEQUENCE [LARGE SCALE GENOMIC DNA]</scope>
    <source>
        <strain evidence="18 19">M08DMB</strain>
    </source>
</reference>
<keyword evidence="14" id="KW-0479">Metal-binding</keyword>
<feature type="active site" description="Schiff-base intermediate with substrate" evidence="12">
    <location>
        <position position="193"/>
    </location>
</feature>
<dbReference type="GO" id="GO:0005829">
    <property type="term" value="C:cytosol"/>
    <property type="evidence" value="ECO:0007669"/>
    <property type="project" value="TreeGrafter"/>
</dbReference>
<dbReference type="InterPro" id="IPR030656">
    <property type="entry name" value="ALAD_AS"/>
</dbReference>
<dbReference type="PANTHER" id="PTHR11458:SF0">
    <property type="entry name" value="DELTA-AMINOLEVULINIC ACID DEHYDRATASE"/>
    <property type="match status" value="1"/>
</dbReference>
<keyword evidence="19" id="KW-1185">Reference proteome</keyword>
<feature type="binding site" evidence="13">
    <location>
        <position position="215"/>
    </location>
    <ligand>
        <name>5-aminolevulinate</name>
        <dbReference type="ChEBI" id="CHEBI:356416"/>
        <label>1</label>
    </ligand>
</feature>
<dbReference type="PANTHER" id="PTHR11458">
    <property type="entry name" value="DELTA-AMINOLEVULINIC ACID DEHYDRATASE"/>
    <property type="match status" value="1"/>
</dbReference>
<dbReference type="Pfam" id="PF00490">
    <property type="entry name" value="ALAD"/>
    <property type="match status" value="1"/>
</dbReference>
<keyword evidence="15" id="KW-0460">Magnesium</keyword>
<accession>A0A6A7K9W0</accession>
<comment type="subunit">
    <text evidence="4 16">Homooctamer.</text>
</comment>
<evidence type="ECO:0000256" key="6">
    <source>
        <dbReference type="ARBA" id="ARBA00020771"/>
    </source>
</evidence>
<evidence type="ECO:0000256" key="1">
    <source>
        <dbReference type="ARBA" id="ARBA00001947"/>
    </source>
</evidence>
<evidence type="ECO:0000256" key="14">
    <source>
        <dbReference type="PIRSR" id="PIRSR001415-3"/>
    </source>
</evidence>
<protein>
    <recommendedName>
        <fullName evidence="6 16">Delta-aminolevulinic acid dehydratase</fullName>
        <ecNumber evidence="5 16">4.2.1.24</ecNumber>
    </recommendedName>
</protein>
<dbReference type="UniPathway" id="UPA00251">
    <property type="reaction ID" value="UER00318"/>
</dbReference>
<feature type="binding site" evidence="13">
    <location>
        <position position="272"/>
    </location>
    <ligand>
        <name>5-aminolevulinate</name>
        <dbReference type="ChEBI" id="CHEBI:356416"/>
        <label>2</label>
    </ligand>
</feature>
<keyword evidence="14" id="KW-0862">Zinc</keyword>
<organism evidence="18 19">
    <name type="scientific">Alkalibaculum sporogenes</name>
    <dbReference type="NCBI Taxonomy" id="2655001"/>
    <lineage>
        <taxon>Bacteria</taxon>
        <taxon>Bacillati</taxon>
        <taxon>Bacillota</taxon>
        <taxon>Clostridia</taxon>
        <taxon>Eubacteriales</taxon>
        <taxon>Eubacteriaceae</taxon>
        <taxon>Alkalibaculum</taxon>
    </lineage>
</organism>
<dbReference type="InterPro" id="IPR001731">
    <property type="entry name" value="ALAD"/>
</dbReference>
<proteinExistence type="inferred from homology"/>
<feature type="binding site" evidence="13">
    <location>
        <position position="203"/>
    </location>
    <ligand>
        <name>5-aminolevulinate</name>
        <dbReference type="ChEBI" id="CHEBI:356416"/>
        <label>1</label>
    </ligand>
</feature>
<evidence type="ECO:0000313" key="18">
    <source>
        <dbReference type="EMBL" id="MPW26278.1"/>
    </source>
</evidence>
<feature type="binding site" evidence="13">
    <location>
        <position position="310"/>
    </location>
    <ligand>
        <name>5-aminolevulinate</name>
        <dbReference type="ChEBI" id="CHEBI:356416"/>
        <label>2</label>
    </ligand>
</feature>
<name>A0A6A7K9W0_9FIRM</name>
<sequence>MLKRPRRMRADNIIRSMVKETYLEIDNLVYPLFVVEGENIKREISSMPGNYHFSVDMLIEEVKELISIGLNKIMIFGIPNHKDECGSEAYNKDGIVQRAVEALKKRFKNEIYIITDVCLCEYTSTGHCGLIIDKRVDNDSTLPLLSKTALSHAEAGVDMVAPSDMMDGRIKHMRLYLDDNGFSQVPIMAYSAKYASSYYGPFREAAGSTPEFGDRKSYQMNPANSREALLEVELDLEEGADIVMVKPALAYLDIISKVKEISNVPVAAYNVSGEYSMLKMAIAQGLMNEDVIMETLLSIKRAGADIIITYFAKEIALTKSSLS</sequence>
<dbReference type="SMART" id="SM01004">
    <property type="entry name" value="ALAD"/>
    <property type="match status" value="1"/>
</dbReference>
<evidence type="ECO:0000256" key="17">
    <source>
        <dbReference type="RuleBase" id="RU004161"/>
    </source>
</evidence>
<evidence type="ECO:0000256" key="9">
    <source>
        <dbReference type="ARBA" id="ARBA00023244"/>
    </source>
</evidence>
<dbReference type="SUPFAM" id="SSF51569">
    <property type="entry name" value="Aldolase"/>
    <property type="match status" value="1"/>
</dbReference>
<dbReference type="RefSeq" id="WP_152804634.1">
    <property type="nucleotide sequence ID" value="NZ_WHNX01000016.1"/>
</dbReference>
<evidence type="ECO:0000256" key="11">
    <source>
        <dbReference type="ARBA" id="ARBA00047651"/>
    </source>
</evidence>
<dbReference type="EC" id="4.2.1.24" evidence="5 16"/>
<evidence type="ECO:0000256" key="2">
    <source>
        <dbReference type="ARBA" id="ARBA00004694"/>
    </source>
</evidence>
<keyword evidence="7" id="KW-0350">Heme biosynthesis</keyword>
<comment type="caution">
    <text evidence="18">The sequence shown here is derived from an EMBL/GenBank/DDBJ whole genome shotgun (WGS) entry which is preliminary data.</text>
</comment>
<evidence type="ECO:0000256" key="15">
    <source>
        <dbReference type="PIRSR" id="PIRSR001415-5"/>
    </source>
</evidence>
<evidence type="ECO:0000256" key="4">
    <source>
        <dbReference type="ARBA" id="ARBA00011823"/>
    </source>
</evidence>
<dbReference type="InterPro" id="IPR013785">
    <property type="entry name" value="Aldolase_TIM"/>
</dbReference>
<evidence type="ECO:0000256" key="5">
    <source>
        <dbReference type="ARBA" id="ARBA00012053"/>
    </source>
</evidence>
<evidence type="ECO:0000256" key="13">
    <source>
        <dbReference type="PIRSR" id="PIRSR001415-2"/>
    </source>
</evidence>
<comment type="cofactor">
    <cofactor evidence="1">
        <name>Zn(2+)</name>
        <dbReference type="ChEBI" id="CHEBI:29105"/>
    </cofactor>
</comment>
<dbReference type="PIRSF" id="PIRSF001415">
    <property type="entry name" value="Porphbilin_synth"/>
    <property type="match status" value="1"/>
</dbReference>
<dbReference type="PROSITE" id="PS00169">
    <property type="entry name" value="D_ALA_DEHYDRATASE"/>
    <property type="match status" value="1"/>
</dbReference>
<evidence type="ECO:0000256" key="8">
    <source>
        <dbReference type="ARBA" id="ARBA00023239"/>
    </source>
</evidence>
<dbReference type="Gene3D" id="3.20.20.70">
    <property type="entry name" value="Aldolase class I"/>
    <property type="match status" value="1"/>
</dbReference>
<feature type="active site" description="Schiff-base intermediate with substrate" evidence="12">
    <location>
        <position position="246"/>
    </location>
</feature>
<evidence type="ECO:0000256" key="7">
    <source>
        <dbReference type="ARBA" id="ARBA00023133"/>
    </source>
</evidence>
<feature type="binding site" evidence="14">
    <location>
        <position position="118"/>
    </location>
    <ligand>
        <name>Zn(2+)</name>
        <dbReference type="ChEBI" id="CHEBI:29105"/>
        <note>catalytic</note>
    </ligand>
</feature>
<evidence type="ECO:0000256" key="16">
    <source>
        <dbReference type="RuleBase" id="RU000515"/>
    </source>
</evidence>